<gene>
    <name evidence="2" type="ORF">GWK47_046209</name>
</gene>
<dbReference type="Pfam" id="PF13843">
    <property type="entry name" value="DDE_Tnp_1_7"/>
    <property type="match status" value="1"/>
</dbReference>
<dbReference type="PANTHER" id="PTHR46599:SF6">
    <property type="entry name" value="DUAL SPECIFICITY PHOSPHATASE 26"/>
    <property type="match status" value="1"/>
</dbReference>
<name>A0A8J4Y6H2_CHIOP</name>
<evidence type="ECO:0000259" key="1">
    <source>
        <dbReference type="Pfam" id="PF13843"/>
    </source>
</evidence>
<protein>
    <recommendedName>
        <fullName evidence="1">PiggyBac transposable element-derived protein domain-containing protein</fullName>
    </recommendedName>
</protein>
<evidence type="ECO:0000313" key="3">
    <source>
        <dbReference type="Proteomes" id="UP000770661"/>
    </source>
</evidence>
<dbReference type="Proteomes" id="UP000770661">
    <property type="component" value="Unassembled WGS sequence"/>
</dbReference>
<organism evidence="2 3">
    <name type="scientific">Chionoecetes opilio</name>
    <name type="common">Atlantic snow crab</name>
    <name type="synonym">Cancer opilio</name>
    <dbReference type="NCBI Taxonomy" id="41210"/>
    <lineage>
        <taxon>Eukaryota</taxon>
        <taxon>Metazoa</taxon>
        <taxon>Ecdysozoa</taxon>
        <taxon>Arthropoda</taxon>
        <taxon>Crustacea</taxon>
        <taxon>Multicrustacea</taxon>
        <taxon>Malacostraca</taxon>
        <taxon>Eumalacostraca</taxon>
        <taxon>Eucarida</taxon>
        <taxon>Decapoda</taxon>
        <taxon>Pleocyemata</taxon>
        <taxon>Brachyura</taxon>
        <taxon>Eubrachyura</taxon>
        <taxon>Majoidea</taxon>
        <taxon>Majidae</taxon>
        <taxon>Chionoecetes</taxon>
    </lineage>
</organism>
<sequence>MEVLVMALEALHEEAKPLGLEVSWLKTKVQVFGGFLDETVQYGLKIVMVCDAESHYMLNAIPYWGREPYNSKRTSHWGKHLVLKLTSNCGWSGRTVTADNWFSSLPLALELKKAGMEYVGTIRSKPYIQRSSLHMKIEIGESVAVFNHEHNVNLQCTRPNKTKRVHILSTMHHIPTVVEKKRTNIQVF</sequence>
<accession>A0A8J4Y6H2</accession>
<evidence type="ECO:0000313" key="2">
    <source>
        <dbReference type="EMBL" id="KAG0721572.1"/>
    </source>
</evidence>
<reference evidence="2" key="1">
    <citation type="submission" date="2020-07" db="EMBL/GenBank/DDBJ databases">
        <title>The High-quality genome of the commercially important snow crab, Chionoecetes opilio.</title>
        <authorList>
            <person name="Jeong J.-H."/>
            <person name="Ryu S."/>
        </authorList>
    </citation>
    <scope>NUCLEOTIDE SEQUENCE</scope>
    <source>
        <strain evidence="2">MADBK_172401_WGS</strain>
        <tissue evidence="2">Digestive gland</tissue>
    </source>
</reference>
<comment type="caution">
    <text evidence="2">The sequence shown here is derived from an EMBL/GenBank/DDBJ whole genome shotgun (WGS) entry which is preliminary data.</text>
</comment>
<dbReference type="OrthoDB" id="10049986at2759"/>
<feature type="domain" description="PiggyBac transposable element-derived protein" evidence="1">
    <location>
        <begin position="40"/>
        <end position="186"/>
    </location>
</feature>
<dbReference type="InterPro" id="IPR029526">
    <property type="entry name" value="PGBD"/>
</dbReference>
<keyword evidence="3" id="KW-1185">Reference proteome</keyword>
<dbReference type="AlphaFoldDB" id="A0A8J4Y6H2"/>
<proteinExistence type="predicted"/>
<dbReference type="EMBL" id="JACEEZ010010889">
    <property type="protein sequence ID" value="KAG0721572.1"/>
    <property type="molecule type" value="Genomic_DNA"/>
</dbReference>
<dbReference type="PANTHER" id="PTHR46599">
    <property type="entry name" value="PIGGYBAC TRANSPOSABLE ELEMENT-DERIVED PROTEIN 4"/>
    <property type="match status" value="1"/>
</dbReference>